<evidence type="ECO:0000313" key="3">
    <source>
        <dbReference type="WBParaSite" id="MBELARI_LOCUS20107"/>
    </source>
</evidence>
<keyword evidence="2" id="KW-1185">Reference proteome</keyword>
<organism evidence="2 3">
    <name type="scientific">Mesorhabditis belari</name>
    <dbReference type="NCBI Taxonomy" id="2138241"/>
    <lineage>
        <taxon>Eukaryota</taxon>
        <taxon>Metazoa</taxon>
        <taxon>Ecdysozoa</taxon>
        <taxon>Nematoda</taxon>
        <taxon>Chromadorea</taxon>
        <taxon>Rhabditida</taxon>
        <taxon>Rhabditina</taxon>
        <taxon>Rhabditomorpha</taxon>
        <taxon>Rhabditoidea</taxon>
        <taxon>Rhabditidae</taxon>
        <taxon>Mesorhabditinae</taxon>
        <taxon>Mesorhabditis</taxon>
    </lineage>
</organism>
<dbReference type="AlphaFoldDB" id="A0AAF3F0V3"/>
<proteinExistence type="predicted"/>
<dbReference type="Proteomes" id="UP000887575">
    <property type="component" value="Unassembled WGS sequence"/>
</dbReference>
<accession>A0AAF3F0V3</accession>
<feature type="compositionally biased region" description="Polar residues" evidence="1">
    <location>
        <begin position="145"/>
        <end position="155"/>
    </location>
</feature>
<evidence type="ECO:0000313" key="2">
    <source>
        <dbReference type="Proteomes" id="UP000887575"/>
    </source>
</evidence>
<protein>
    <submittedName>
        <fullName evidence="3">Uncharacterized protein</fullName>
    </submittedName>
</protein>
<feature type="region of interest" description="Disordered" evidence="1">
    <location>
        <begin position="137"/>
        <end position="236"/>
    </location>
</feature>
<sequence>MAKSLGKKRDFNASLTSDLEPLEKKKRGFLREFQHSNEKKTFAGPSVCLQVPQSATQLTKEQPANKKMKIRQVFFSNLFADASKSVEDPPQMPVAVKTSLDTSMATKDLGDRVDETVNPKRFGETFQLVQATRSKLKPLLKKEQTSATSSPTGKTLRTPLLDLKNKPMPSQHFSHPRTEPKNEKRNFATPLMRKPGTSHASRVVIDAPNTQQRPPPGRSQLSQGANRSESNNRNRI</sequence>
<name>A0AAF3F0V3_9BILA</name>
<dbReference type="WBParaSite" id="MBELARI_LOCUS20107">
    <property type="protein sequence ID" value="MBELARI_LOCUS20107"/>
    <property type="gene ID" value="MBELARI_LOCUS20107"/>
</dbReference>
<evidence type="ECO:0000256" key="1">
    <source>
        <dbReference type="SAM" id="MobiDB-lite"/>
    </source>
</evidence>
<reference evidence="3" key="1">
    <citation type="submission" date="2024-02" db="UniProtKB">
        <authorList>
            <consortium name="WormBaseParasite"/>
        </authorList>
    </citation>
    <scope>IDENTIFICATION</scope>
</reference>
<feature type="compositionally biased region" description="Basic and acidic residues" evidence="1">
    <location>
        <begin position="176"/>
        <end position="186"/>
    </location>
</feature>
<feature type="compositionally biased region" description="Polar residues" evidence="1">
    <location>
        <begin position="219"/>
        <end position="236"/>
    </location>
</feature>